<dbReference type="Proteomes" id="UP000076661">
    <property type="component" value="Unassembled WGS sequence"/>
</dbReference>
<protein>
    <recommendedName>
        <fullName evidence="3">YCII-related domain-containing protein</fullName>
    </recommendedName>
</protein>
<comment type="caution">
    <text evidence="1">The sequence shown here is derived from an EMBL/GenBank/DDBJ whole genome shotgun (WGS) entry which is preliminary data.</text>
</comment>
<dbReference type="PATRIC" id="fig|1365257.3.peg.118"/>
<gene>
    <name evidence="1" type="ORF">N478_00570</name>
</gene>
<reference evidence="1 2" key="1">
    <citation type="submission" date="2013-07" db="EMBL/GenBank/DDBJ databases">
        <title>Comparative Genomic and Metabolomic Analysis of Twelve Strains of Pseudoalteromonas luteoviolacea.</title>
        <authorList>
            <person name="Vynne N.G."/>
            <person name="Mansson M."/>
            <person name="Gram L."/>
        </authorList>
    </citation>
    <scope>NUCLEOTIDE SEQUENCE [LARGE SCALE GENOMIC DNA]</scope>
    <source>
        <strain evidence="1 2">S4060-1</strain>
    </source>
</reference>
<evidence type="ECO:0000313" key="2">
    <source>
        <dbReference type="Proteomes" id="UP000076661"/>
    </source>
</evidence>
<proteinExistence type="predicted"/>
<dbReference type="PANTHER" id="PTHR37828">
    <property type="entry name" value="GSR2449 PROTEIN"/>
    <property type="match status" value="1"/>
</dbReference>
<dbReference type="PANTHER" id="PTHR37828:SF1">
    <property type="entry name" value="YCII-RELATED DOMAIN-CONTAINING PROTEIN"/>
    <property type="match status" value="1"/>
</dbReference>
<accession>A0A167PDY5</accession>
<dbReference type="EMBL" id="AUXX01000001">
    <property type="protein sequence ID" value="KZN70430.1"/>
    <property type="molecule type" value="Genomic_DNA"/>
</dbReference>
<sequence>MFIIQLKFSDNQSLAKDFIKDHKAWLQTWFDKGVFILSGSLKPAAGGVIIAVNVNKTEIESIVFEDPFVIENVVKPEVIELSPSQCDERLAFLLD</sequence>
<dbReference type="SUPFAM" id="SSF54909">
    <property type="entry name" value="Dimeric alpha+beta barrel"/>
    <property type="match status" value="1"/>
</dbReference>
<evidence type="ECO:0008006" key="3">
    <source>
        <dbReference type="Google" id="ProtNLM"/>
    </source>
</evidence>
<dbReference type="RefSeq" id="WP_063379562.1">
    <property type="nucleotide sequence ID" value="NZ_AUXX01000001.1"/>
</dbReference>
<organism evidence="1 2">
    <name type="scientific">Pseudoalteromonas luteoviolacea S4060-1</name>
    <dbReference type="NCBI Taxonomy" id="1365257"/>
    <lineage>
        <taxon>Bacteria</taxon>
        <taxon>Pseudomonadati</taxon>
        <taxon>Pseudomonadota</taxon>
        <taxon>Gammaproteobacteria</taxon>
        <taxon>Alteromonadales</taxon>
        <taxon>Pseudoalteromonadaceae</taxon>
        <taxon>Pseudoalteromonas</taxon>
    </lineage>
</organism>
<name>A0A167PDY5_9GAMM</name>
<evidence type="ECO:0000313" key="1">
    <source>
        <dbReference type="EMBL" id="KZN70430.1"/>
    </source>
</evidence>
<dbReference type="AlphaFoldDB" id="A0A167PDY5"/>
<dbReference type="Gene3D" id="3.30.70.1060">
    <property type="entry name" value="Dimeric alpha+beta barrel"/>
    <property type="match status" value="1"/>
</dbReference>
<dbReference type="InterPro" id="IPR011008">
    <property type="entry name" value="Dimeric_a/b-barrel"/>
</dbReference>